<feature type="domain" description="FH2" evidence="2">
    <location>
        <begin position="15"/>
        <end position="224"/>
    </location>
</feature>
<dbReference type="EMBL" id="UYWW01006310">
    <property type="protein sequence ID" value="VDM14668.1"/>
    <property type="molecule type" value="Genomic_DNA"/>
</dbReference>
<dbReference type="GO" id="GO:0005856">
    <property type="term" value="C:cytoskeleton"/>
    <property type="evidence" value="ECO:0007669"/>
    <property type="project" value="TreeGrafter"/>
</dbReference>
<dbReference type="InParanoid" id="A0A3P7FVT3"/>
<proteinExistence type="predicted"/>
<feature type="region of interest" description="Disordered" evidence="1">
    <location>
        <begin position="1"/>
        <end position="24"/>
    </location>
</feature>
<dbReference type="GO" id="GO:0030866">
    <property type="term" value="P:cortical actin cytoskeleton organization"/>
    <property type="evidence" value="ECO:0007669"/>
    <property type="project" value="TreeGrafter"/>
</dbReference>
<dbReference type="PROSITE" id="PS51444">
    <property type="entry name" value="FH2"/>
    <property type="match status" value="1"/>
</dbReference>
<dbReference type="PANTHER" id="PTHR45920">
    <property type="entry name" value="FORMIN HOMOLOGY 2 DOMAIN CONTAINING, ISOFORM I"/>
    <property type="match status" value="1"/>
</dbReference>
<evidence type="ECO:0000313" key="3">
    <source>
        <dbReference type="EMBL" id="VDM14668.1"/>
    </source>
</evidence>
<accession>A0A3P7FVT3</accession>
<evidence type="ECO:0000259" key="2">
    <source>
        <dbReference type="PROSITE" id="PS51444"/>
    </source>
</evidence>
<dbReference type="OrthoDB" id="9806920at2759"/>
<gene>
    <name evidence="3" type="ORF">WBA_LOCUS8054</name>
</gene>
<organism evidence="3 4">
    <name type="scientific">Wuchereria bancrofti</name>
    <dbReference type="NCBI Taxonomy" id="6293"/>
    <lineage>
        <taxon>Eukaryota</taxon>
        <taxon>Metazoa</taxon>
        <taxon>Ecdysozoa</taxon>
        <taxon>Nematoda</taxon>
        <taxon>Chromadorea</taxon>
        <taxon>Rhabditida</taxon>
        <taxon>Spirurina</taxon>
        <taxon>Spiruromorpha</taxon>
        <taxon>Filarioidea</taxon>
        <taxon>Onchocercidae</taxon>
        <taxon>Wuchereria</taxon>
    </lineage>
</organism>
<evidence type="ECO:0000313" key="4">
    <source>
        <dbReference type="Proteomes" id="UP000270924"/>
    </source>
</evidence>
<dbReference type="PANTHER" id="PTHR45920:SF4">
    <property type="entry name" value="FORMIN HOMOLOGY 2 DOMAIN CONTAINING, ISOFORM I"/>
    <property type="match status" value="1"/>
</dbReference>
<dbReference type="AlphaFoldDB" id="A0A3P7FVT3"/>
<protein>
    <recommendedName>
        <fullName evidence="2">FH2 domain-containing protein</fullName>
    </recommendedName>
</protein>
<name>A0A3P7FVT3_WUCBA</name>
<dbReference type="Proteomes" id="UP000270924">
    <property type="component" value="Unassembled WGS sequence"/>
</dbReference>
<dbReference type="SUPFAM" id="SSF101447">
    <property type="entry name" value="Formin homology 2 domain (FH2 domain)"/>
    <property type="match status" value="1"/>
</dbReference>
<dbReference type="GO" id="GO:0051015">
    <property type="term" value="F:actin filament binding"/>
    <property type="evidence" value="ECO:0007669"/>
    <property type="project" value="TreeGrafter"/>
</dbReference>
<dbReference type="Pfam" id="PF02181">
    <property type="entry name" value="FH2"/>
    <property type="match status" value="1"/>
</dbReference>
<dbReference type="InterPro" id="IPR042201">
    <property type="entry name" value="FH2_Formin_sf"/>
</dbReference>
<keyword evidence="4" id="KW-1185">Reference proteome</keyword>
<dbReference type="GO" id="GO:0005737">
    <property type="term" value="C:cytoplasm"/>
    <property type="evidence" value="ECO:0007669"/>
    <property type="project" value="TreeGrafter"/>
</dbReference>
<evidence type="ECO:0000256" key="1">
    <source>
        <dbReference type="SAM" id="MobiDB-lite"/>
    </source>
</evidence>
<dbReference type="InterPro" id="IPR015425">
    <property type="entry name" value="FH2_Formin"/>
</dbReference>
<dbReference type="Gene3D" id="1.20.58.2220">
    <property type="entry name" value="Formin, FH2 domain"/>
    <property type="match status" value="1"/>
</dbReference>
<reference evidence="3 4" key="1">
    <citation type="submission" date="2018-11" db="EMBL/GenBank/DDBJ databases">
        <authorList>
            <consortium name="Pathogen Informatics"/>
        </authorList>
    </citation>
    <scope>NUCLEOTIDE SEQUENCE [LARGE SCALE GENOMIC DNA]</scope>
</reference>
<sequence length="224" mass="25439">MSPNGGLNQKGRDPSPVPPVSKTGTLRLHWKPAQAELPPVPSLRNKGTFWHKLDLPQIDAKKLVQLFEQKTKEIPAVKIFGTYDWVFRLSNEYSCTRDSGWMTNIRLNGEHRTQVLQVLPLKRSQAINIGLTKLPPISVIPTAIMKFDSLVLNKEGIEKILTTMMPNPAEIEQIELKVAEHPDMPLGQAEQFLLKLAQIPCLLERLRLWIFTLDYKNCEKNLGT</sequence>